<keyword evidence="3 4" id="KW-0597">Phosphoprotein</keyword>
<dbReference type="SMART" id="SM00091">
    <property type="entry name" value="PAS"/>
    <property type="match status" value="1"/>
</dbReference>
<dbReference type="Gene3D" id="3.30.565.10">
    <property type="entry name" value="Histidine kinase-like ATPase, C-terminal domain"/>
    <property type="match status" value="1"/>
</dbReference>
<evidence type="ECO:0000256" key="2">
    <source>
        <dbReference type="ARBA" id="ARBA00012438"/>
    </source>
</evidence>
<evidence type="ECO:0000259" key="5">
    <source>
        <dbReference type="PROSITE" id="PS50109"/>
    </source>
</evidence>
<sequence length="633" mass="68695">MSNTPSHPDFVPTVLIVDDDDDNRLSLTWLLEIAGFKTVEAATGPDALLMARGGVDLVLLDVVLPGLDGHEVCRQLRADPATAGLPVVLLSGHAAEPAERAAGLENGADVYLTKPADPVTLTAQCRTLIRARRAEQALRDSERQYRLLFEANPHPMWVYEPSTLRFLAVNDMAVERYGYSRAEFLGMTLADIRPAEDVPELLNAVKKPPPLDATGRVWPHVRKDGTVREVEIAAHDIVYDGRPARLVLALDVTERRRLEAQLRQSQKMEAVGRLAGGVAHDFNNLLTVINGYTDLLLKGAALDAGTRDSLQEVYAAGKRAAGLTRQLLVFSRRSVAVACRVDLNDVVRGLVPMLGRLIGEDIELTVRAAGGLWPIRADTGLIEQVVVNLCVNARDAMPRGGRLTVETWNAVLSGERAGEYAVLAVRDTGTGIAADVLPHIFEPFFTTKGPDRGTGLGLSTVQGIVHQFGGHLGVDSELGKGTTFRVQLPRGEAPEAPRLPVLPLRPADRAATVLIAEDDATVRALAARVLRQAGYTVLEAGRGEEALRLARDHIGTVDLLLTDVVMPGVGGHELVERLWRTNPNIRVLFTSGYMDDAVVRHGVETAKVNFLQKPYTPASLAHTVHEVLNRPVR</sequence>
<dbReference type="Gene3D" id="3.30.450.20">
    <property type="entry name" value="PAS domain"/>
    <property type="match status" value="1"/>
</dbReference>
<dbReference type="Pfam" id="PF13188">
    <property type="entry name" value="PAS_8"/>
    <property type="match status" value="1"/>
</dbReference>
<feature type="modified residue" description="4-aspartylphosphate" evidence="4">
    <location>
        <position position="61"/>
    </location>
</feature>
<dbReference type="CDD" id="cd00082">
    <property type="entry name" value="HisKA"/>
    <property type="match status" value="1"/>
</dbReference>
<organism evidence="8 9">
    <name type="scientific">Gemmata obscuriglobus</name>
    <dbReference type="NCBI Taxonomy" id="114"/>
    <lineage>
        <taxon>Bacteria</taxon>
        <taxon>Pseudomonadati</taxon>
        <taxon>Planctomycetota</taxon>
        <taxon>Planctomycetia</taxon>
        <taxon>Gemmatales</taxon>
        <taxon>Gemmataceae</taxon>
        <taxon>Gemmata</taxon>
    </lineage>
</organism>
<feature type="domain" description="Response regulatory" evidence="6">
    <location>
        <begin position="512"/>
        <end position="628"/>
    </location>
</feature>
<dbReference type="Gene3D" id="3.40.50.2300">
    <property type="match status" value="2"/>
</dbReference>
<keyword evidence="9" id="KW-1185">Reference proteome</keyword>
<dbReference type="InterPro" id="IPR035965">
    <property type="entry name" value="PAS-like_dom_sf"/>
</dbReference>
<dbReference type="KEGG" id="gog:C1280_13640"/>
<dbReference type="InterPro" id="IPR011006">
    <property type="entry name" value="CheY-like_superfamily"/>
</dbReference>
<dbReference type="Proteomes" id="UP000245802">
    <property type="component" value="Chromosome"/>
</dbReference>
<proteinExistence type="predicted"/>
<dbReference type="NCBIfam" id="TIGR00229">
    <property type="entry name" value="sensory_box"/>
    <property type="match status" value="1"/>
</dbReference>
<dbReference type="AlphaFoldDB" id="A0A2Z3H9Z7"/>
<evidence type="ECO:0000313" key="8">
    <source>
        <dbReference type="EMBL" id="AWM37930.1"/>
    </source>
</evidence>
<dbReference type="SUPFAM" id="SSF55785">
    <property type="entry name" value="PYP-like sensor domain (PAS domain)"/>
    <property type="match status" value="1"/>
</dbReference>
<dbReference type="PROSITE" id="PS50109">
    <property type="entry name" value="HIS_KIN"/>
    <property type="match status" value="1"/>
</dbReference>
<dbReference type="InterPro" id="IPR003594">
    <property type="entry name" value="HATPase_dom"/>
</dbReference>
<protein>
    <recommendedName>
        <fullName evidence="2">histidine kinase</fullName>
        <ecNumber evidence="2">2.7.13.3</ecNumber>
    </recommendedName>
</protein>
<dbReference type="PRINTS" id="PR00344">
    <property type="entry name" value="BCTRLSENSOR"/>
</dbReference>
<dbReference type="PANTHER" id="PTHR43065">
    <property type="entry name" value="SENSOR HISTIDINE KINASE"/>
    <property type="match status" value="1"/>
</dbReference>
<keyword evidence="8" id="KW-0418">Kinase</keyword>
<evidence type="ECO:0000256" key="3">
    <source>
        <dbReference type="ARBA" id="ARBA00022553"/>
    </source>
</evidence>
<dbReference type="SMART" id="SM00448">
    <property type="entry name" value="REC"/>
    <property type="match status" value="2"/>
</dbReference>
<gene>
    <name evidence="8" type="ORF">C1280_13640</name>
</gene>
<feature type="domain" description="Response regulatory" evidence="6">
    <location>
        <begin position="13"/>
        <end position="129"/>
    </location>
</feature>
<reference evidence="8 9" key="1">
    <citation type="submission" date="2018-01" db="EMBL/GenBank/DDBJ databases">
        <title>G. obscuriglobus.</title>
        <authorList>
            <person name="Franke J."/>
            <person name="Blomberg W."/>
            <person name="Selmecki A."/>
        </authorList>
    </citation>
    <scope>NUCLEOTIDE SEQUENCE [LARGE SCALE GENOMIC DNA]</scope>
    <source>
        <strain evidence="8 9">DSM 5831</strain>
    </source>
</reference>
<dbReference type="SMART" id="SM00387">
    <property type="entry name" value="HATPase_c"/>
    <property type="match status" value="1"/>
</dbReference>
<dbReference type="InterPro" id="IPR004358">
    <property type="entry name" value="Sig_transdc_His_kin-like_C"/>
</dbReference>
<comment type="catalytic activity">
    <reaction evidence="1">
        <text>ATP + protein L-histidine = ADP + protein N-phospho-L-histidine.</text>
        <dbReference type="EC" id="2.7.13.3"/>
    </reaction>
</comment>
<evidence type="ECO:0000259" key="7">
    <source>
        <dbReference type="PROSITE" id="PS50112"/>
    </source>
</evidence>
<dbReference type="InterPro" id="IPR001789">
    <property type="entry name" value="Sig_transdc_resp-reg_receiver"/>
</dbReference>
<dbReference type="EC" id="2.7.13.3" evidence="2"/>
<dbReference type="Pfam" id="PF00512">
    <property type="entry name" value="HisKA"/>
    <property type="match status" value="1"/>
</dbReference>
<dbReference type="SUPFAM" id="SSF47384">
    <property type="entry name" value="Homodimeric domain of signal transducing histidine kinase"/>
    <property type="match status" value="1"/>
</dbReference>
<dbReference type="InterPro" id="IPR003661">
    <property type="entry name" value="HisK_dim/P_dom"/>
</dbReference>
<dbReference type="SMART" id="SM00388">
    <property type="entry name" value="HisKA"/>
    <property type="match status" value="1"/>
</dbReference>
<feature type="domain" description="Histidine kinase" evidence="5">
    <location>
        <begin position="277"/>
        <end position="492"/>
    </location>
</feature>
<dbReference type="PROSITE" id="PS50110">
    <property type="entry name" value="RESPONSE_REGULATORY"/>
    <property type="match status" value="2"/>
</dbReference>
<dbReference type="InterPro" id="IPR036097">
    <property type="entry name" value="HisK_dim/P_sf"/>
</dbReference>
<feature type="domain" description="PAS" evidence="7">
    <location>
        <begin position="141"/>
        <end position="207"/>
    </location>
</feature>
<dbReference type="PROSITE" id="PS50112">
    <property type="entry name" value="PAS"/>
    <property type="match status" value="1"/>
</dbReference>
<dbReference type="Pfam" id="PF02518">
    <property type="entry name" value="HATPase_c"/>
    <property type="match status" value="1"/>
</dbReference>
<dbReference type="InterPro" id="IPR000014">
    <property type="entry name" value="PAS"/>
</dbReference>
<accession>A0A2Z3H9Z7</accession>
<dbReference type="RefSeq" id="WP_010037424.1">
    <property type="nucleotide sequence ID" value="NZ_CP025958.1"/>
</dbReference>
<evidence type="ECO:0000256" key="1">
    <source>
        <dbReference type="ARBA" id="ARBA00000085"/>
    </source>
</evidence>
<keyword evidence="8" id="KW-0808">Transferase</keyword>
<dbReference type="GO" id="GO:0000155">
    <property type="term" value="F:phosphorelay sensor kinase activity"/>
    <property type="evidence" value="ECO:0007669"/>
    <property type="project" value="InterPro"/>
</dbReference>
<dbReference type="CDD" id="cd00130">
    <property type="entry name" value="PAS"/>
    <property type="match status" value="1"/>
</dbReference>
<evidence type="ECO:0000259" key="6">
    <source>
        <dbReference type="PROSITE" id="PS50110"/>
    </source>
</evidence>
<dbReference type="Gene3D" id="1.10.287.130">
    <property type="match status" value="1"/>
</dbReference>
<evidence type="ECO:0000256" key="4">
    <source>
        <dbReference type="PROSITE-ProRule" id="PRU00169"/>
    </source>
</evidence>
<dbReference type="InterPro" id="IPR036890">
    <property type="entry name" value="HATPase_C_sf"/>
</dbReference>
<name>A0A2Z3H9Z7_9BACT</name>
<dbReference type="SUPFAM" id="SSF55874">
    <property type="entry name" value="ATPase domain of HSP90 chaperone/DNA topoisomerase II/histidine kinase"/>
    <property type="match status" value="1"/>
</dbReference>
<dbReference type="EMBL" id="CP025958">
    <property type="protein sequence ID" value="AWM37930.1"/>
    <property type="molecule type" value="Genomic_DNA"/>
</dbReference>
<dbReference type="OrthoDB" id="5287556at2"/>
<feature type="modified residue" description="4-aspartylphosphate" evidence="4">
    <location>
        <position position="563"/>
    </location>
</feature>
<dbReference type="Pfam" id="PF00072">
    <property type="entry name" value="Response_reg"/>
    <property type="match status" value="2"/>
</dbReference>
<dbReference type="SUPFAM" id="SSF52172">
    <property type="entry name" value="CheY-like"/>
    <property type="match status" value="2"/>
</dbReference>
<dbReference type="PANTHER" id="PTHR43065:SF42">
    <property type="entry name" value="TWO-COMPONENT SENSOR PPRA"/>
    <property type="match status" value="1"/>
</dbReference>
<evidence type="ECO:0000313" key="9">
    <source>
        <dbReference type="Proteomes" id="UP000245802"/>
    </source>
</evidence>
<dbReference type="InterPro" id="IPR005467">
    <property type="entry name" value="His_kinase_dom"/>
</dbReference>